<protein>
    <recommendedName>
        <fullName evidence="3">Aspergillus nuclease S1</fullName>
        <ecNumber evidence="3">3.1.30.1</ecNumber>
    </recommendedName>
</protein>
<dbReference type="GO" id="GO:0004521">
    <property type="term" value="F:RNA endonuclease activity"/>
    <property type="evidence" value="ECO:0007669"/>
    <property type="project" value="UniProtKB-ARBA"/>
</dbReference>
<dbReference type="Pfam" id="PF02265">
    <property type="entry name" value="S1-P1_nuclease"/>
    <property type="match status" value="1"/>
</dbReference>
<organism evidence="11 12">
    <name type="scientific">Handroanthus impetiginosus</name>
    <dbReference type="NCBI Taxonomy" id="429701"/>
    <lineage>
        <taxon>Eukaryota</taxon>
        <taxon>Viridiplantae</taxon>
        <taxon>Streptophyta</taxon>
        <taxon>Embryophyta</taxon>
        <taxon>Tracheophyta</taxon>
        <taxon>Spermatophyta</taxon>
        <taxon>Magnoliopsida</taxon>
        <taxon>eudicotyledons</taxon>
        <taxon>Gunneridae</taxon>
        <taxon>Pentapetalae</taxon>
        <taxon>asterids</taxon>
        <taxon>lamiids</taxon>
        <taxon>Lamiales</taxon>
        <taxon>Bignoniaceae</taxon>
        <taxon>Crescentiina</taxon>
        <taxon>Tabebuia alliance</taxon>
        <taxon>Handroanthus</taxon>
    </lineage>
</organism>
<gene>
    <name evidence="11" type="ORF">CDL12_05222</name>
</gene>
<evidence type="ECO:0000256" key="10">
    <source>
        <dbReference type="SAM" id="SignalP"/>
    </source>
</evidence>
<keyword evidence="6" id="KW-0255">Endonuclease</keyword>
<evidence type="ECO:0000256" key="7">
    <source>
        <dbReference type="ARBA" id="ARBA00022801"/>
    </source>
</evidence>
<dbReference type="InterPro" id="IPR003154">
    <property type="entry name" value="S1/P1nuclease"/>
</dbReference>
<feature type="signal peptide" evidence="10">
    <location>
        <begin position="1"/>
        <end position="20"/>
    </location>
</feature>
<evidence type="ECO:0000256" key="3">
    <source>
        <dbReference type="ARBA" id="ARBA00012562"/>
    </source>
</evidence>
<keyword evidence="10" id="KW-0732">Signal</keyword>
<dbReference type="GO" id="GO:0003676">
    <property type="term" value="F:nucleic acid binding"/>
    <property type="evidence" value="ECO:0007669"/>
    <property type="project" value="InterPro"/>
</dbReference>
<dbReference type="GO" id="GO:0006308">
    <property type="term" value="P:DNA catabolic process"/>
    <property type="evidence" value="ECO:0007669"/>
    <property type="project" value="InterPro"/>
</dbReference>
<accession>A0A2G9HX54</accession>
<keyword evidence="12" id="KW-1185">Reference proteome</keyword>
<keyword evidence="4" id="KW-0540">Nuclease</keyword>
<comment type="similarity">
    <text evidence="2">Belongs to the nuclease type I family.</text>
</comment>
<dbReference type="SUPFAM" id="SSF48537">
    <property type="entry name" value="Phospholipase C/P1 nuclease"/>
    <property type="match status" value="1"/>
</dbReference>
<dbReference type="AlphaFoldDB" id="A0A2G9HX54"/>
<dbReference type="GO" id="GO:0000014">
    <property type="term" value="F:single-stranded DNA endodeoxyribonuclease activity"/>
    <property type="evidence" value="ECO:0007669"/>
    <property type="project" value="UniProtKB-ARBA"/>
</dbReference>
<dbReference type="Proteomes" id="UP000231279">
    <property type="component" value="Unassembled WGS sequence"/>
</dbReference>
<dbReference type="Gene3D" id="1.10.575.10">
    <property type="entry name" value="P1 Nuclease"/>
    <property type="match status" value="1"/>
</dbReference>
<dbReference type="InterPro" id="IPR008947">
    <property type="entry name" value="PLipase_C/P1_nuclease_dom_sf"/>
</dbReference>
<dbReference type="CDD" id="cd11010">
    <property type="entry name" value="S1-P1_nuclease"/>
    <property type="match status" value="1"/>
</dbReference>
<evidence type="ECO:0000256" key="4">
    <source>
        <dbReference type="ARBA" id="ARBA00022722"/>
    </source>
</evidence>
<proteinExistence type="inferred from homology"/>
<dbReference type="EC" id="3.1.30.1" evidence="3"/>
<evidence type="ECO:0000256" key="1">
    <source>
        <dbReference type="ARBA" id="ARBA00000245"/>
    </source>
</evidence>
<keyword evidence="8" id="KW-1015">Disulfide bond</keyword>
<sequence>MVHTLFKTSFLVVIIPLACGWGYDGHTVICKIAQERLSKVAAEAVRKLLPAYSNDDLGRLCPWADRIRFRYRWSSDLHYINTPDDLCSYKYTRDCKNRNGIKGRCLAGAINNYTNQLMSYHNEKLRYNLTEALLFMSHFIGDIHQPLHVGFTSDKGGNKINVTWFNRKQVTLHHVWDTDIIRKEEGGFNASNIDDFIKEIQQKIKVRFSIN</sequence>
<evidence type="ECO:0000256" key="8">
    <source>
        <dbReference type="ARBA" id="ARBA00023157"/>
    </source>
</evidence>
<comment type="catalytic activity">
    <reaction evidence="1">
        <text>Endonucleolytic cleavage to 5'-phosphomononucleotide and 5'-phosphooligonucleotide end-products.</text>
        <dbReference type="EC" id="3.1.30.1"/>
    </reaction>
</comment>
<evidence type="ECO:0000313" key="11">
    <source>
        <dbReference type="EMBL" id="PIN22063.1"/>
    </source>
</evidence>
<dbReference type="EMBL" id="NKXS01000832">
    <property type="protein sequence ID" value="PIN22063.1"/>
    <property type="molecule type" value="Genomic_DNA"/>
</dbReference>
<name>A0A2G9HX54_9LAMI</name>
<comment type="caution">
    <text evidence="11">The sequence shown here is derived from an EMBL/GenBank/DDBJ whole genome shotgun (WGS) entry which is preliminary data.</text>
</comment>
<feature type="chain" id="PRO_5013916858" description="Aspergillus nuclease S1" evidence="10">
    <location>
        <begin position="21"/>
        <end position="211"/>
    </location>
</feature>
<reference evidence="12" key="1">
    <citation type="journal article" date="2018" name="Gigascience">
        <title>Genome assembly of the Pink Ipe (Handroanthus impetiginosus, Bignoniaceae), a highly valued, ecologically keystone Neotropical timber forest tree.</title>
        <authorList>
            <person name="Silva-Junior O.B."/>
            <person name="Grattapaglia D."/>
            <person name="Novaes E."/>
            <person name="Collevatti R.G."/>
        </authorList>
    </citation>
    <scope>NUCLEOTIDE SEQUENCE [LARGE SCALE GENOMIC DNA]</scope>
    <source>
        <strain evidence="12">cv. UFG-1</strain>
    </source>
</reference>
<dbReference type="GO" id="GO:0046872">
    <property type="term" value="F:metal ion binding"/>
    <property type="evidence" value="ECO:0007669"/>
    <property type="project" value="UniProtKB-KW"/>
</dbReference>
<dbReference type="PANTHER" id="PTHR33146">
    <property type="entry name" value="ENDONUCLEASE 4"/>
    <property type="match status" value="1"/>
</dbReference>
<dbReference type="STRING" id="429701.A0A2G9HX54"/>
<dbReference type="OrthoDB" id="441446at2759"/>
<evidence type="ECO:0000313" key="12">
    <source>
        <dbReference type="Proteomes" id="UP000231279"/>
    </source>
</evidence>
<evidence type="ECO:0000256" key="6">
    <source>
        <dbReference type="ARBA" id="ARBA00022759"/>
    </source>
</evidence>
<evidence type="ECO:0000256" key="9">
    <source>
        <dbReference type="ARBA" id="ARBA00023180"/>
    </source>
</evidence>
<keyword evidence="9" id="KW-0325">Glycoprotein</keyword>
<evidence type="ECO:0000256" key="5">
    <source>
        <dbReference type="ARBA" id="ARBA00022723"/>
    </source>
</evidence>
<evidence type="ECO:0000256" key="2">
    <source>
        <dbReference type="ARBA" id="ARBA00009547"/>
    </source>
</evidence>
<dbReference type="PANTHER" id="PTHR33146:SF27">
    <property type="entry name" value="ENDONUCLEASE 2"/>
    <property type="match status" value="1"/>
</dbReference>
<keyword evidence="7 11" id="KW-0378">Hydrolase</keyword>
<keyword evidence="5" id="KW-0479">Metal-binding</keyword>